<dbReference type="VEuPathDB" id="VectorBase:GAUT011284"/>
<accession>A0A1A9UPK6</accession>
<keyword evidence="10" id="KW-1185">Reference proteome</keyword>
<dbReference type="InterPro" id="IPR014001">
    <property type="entry name" value="Helicase_ATP-bd"/>
</dbReference>
<comment type="similarity">
    <text evidence="4">Belongs to the SNF2/RAD54 helicase family. SMARCAL1 subfamily.</text>
</comment>
<dbReference type="Pfam" id="PF00176">
    <property type="entry name" value="SNF2-rel_dom"/>
    <property type="match status" value="1"/>
</dbReference>
<dbReference type="CDD" id="cd18010">
    <property type="entry name" value="DEXHc_HARP_SMARCAL1"/>
    <property type="match status" value="1"/>
</dbReference>
<dbReference type="SMART" id="SM00487">
    <property type="entry name" value="DEXDc"/>
    <property type="match status" value="1"/>
</dbReference>
<dbReference type="AlphaFoldDB" id="A0A1A9UPK6"/>
<dbReference type="PANTHER" id="PTHR45766:SF6">
    <property type="entry name" value="SWI_SNF-RELATED MATRIX-ASSOCIATED ACTIN-DEPENDENT REGULATOR OF CHROMATIN SUBFAMILY A-LIKE PROTEIN 1"/>
    <property type="match status" value="1"/>
</dbReference>
<reference evidence="9" key="1">
    <citation type="submission" date="2020-05" db="UniProtKB">
        <authorList>
            <consortium name="EnsemblMetazoa"/>
        </authorList>
    </citation>
    <scope>IDENTIFICATION</scope>
    <source>
        <strain evidence="9">TTRI</strain>
    </source>
</reference>
<dbReference type="Gene3D" id="3.40.50.10810">
    <property type="entry name" value="Tandem AAA-ATPase domain"/>
    <property type="match status" value="1"/>
</dbReference>
<dbReference type="InterPro" id="IPR049730">
    <property type="entry name" value="SNF2/RAD54-like_C"/>
</dbReference>
<dbReference type="Pfam" id="PF07443">
    <property type="entry name" value="HARP"/>
    <property type="match status" value="1"/>
</dbReference>
<dbReference type="InterPro" id="IPR027417">
    <property type="entry name" value="P-loop_NTPase"/>
</dbReference>
<dbReference type="GO" id="GO:0016787">
    <property type="term" value="F:hydrolase activity"/>
    <property type="evidence" value="ECO:0007669"/>
    <property type="project" value="UniProtKB-KW"/>
</dbReference>
<feature type="compositionally biased region" description="Polar residues" evidence="5">
    <location>
        <begin position="671"/>
        <end position="688"/>
    </location>
</feature>
<comment type="subcellular location">
    <subcellularLocation>
        <location evidence="1">Nucleus</location>
    </subcellularLocation>
</comment>
<evidence type="ECO:0000259" key="6">
    <source>
        <dbReference type="PROSITE" id="PS51192"/>
    </source>
</evidence>
<dbReference type="Proteomes" id="UP000078200">
    <property type="component" value="Unassembled WGS sequence"/>
</dbReference>
<keyword evidence="3" id="KW-0539">Nucleus</keyword>
<dbReference type="Pfam" id="PF00271">
    <property type="entry name" value="Helicase_C"/>
    <property type="match status" value="1"/>
</dbReference>
<dbReference type="InterPro" id="IPR010003">
    <property type="entry name" value="HARP_dom"/>
</dbReference>
<dbReference type="GO" id="GO:0006281">
    <property type="term" value="P:DNA repair"/>
    <property type="evidence" value="ECO:0007669"/>
    <property type="project" value="TreeGrafter"/>
</dbReference>
<proteinExistence type="inferred from homology"/>
<keyword evidence="2" id="KW-0378">Hydrolase</keyword>
<protein>
    <recommendedName>
        <fullName evidence="11">SWI/SNF-related matrix-associated actin-dependent regulator of chromatin subfamily A-like protein 1</fullName>
    </recommendedName>
</protein>
<dbReference type="GO" id="GO:0005524">
    <property type="term" value="F:ATP binding"/>
    <property type="evidence" value="ECO:0007669"/>
    <property type="project" value="InterPro"/>
</dbReference>
<dbReference type="InterPro" id="IPR038718">
    <property type="entry name" value="SNF2-like_sf"/>
</dbReference>
<dbReference type="PROSITE" id="PS51194">
    <property type="entry name" value="HELICASE_CTER"/>
    <property type="match status" value="1"/>
</dbReference>
<dbReference type="Gene3D" id="3.40.50.300">
    <property type="entry name" value="P-loop containing nucleotide triphosphate hydrolases"/>
    <property type="match status" value="1"/>
</dbReference>
<dbReference type="PANTHER" id="PTHR45766">
    <property type="entry name" value="DNA ANNEALING HELICASE AND ENDONUCLEASE ZRANB3 FAMILY MEMBER"/>
    <property type="match status" value="1"/>
</dbReference>
<name>A0A1A9UPK6_GLOAU</name>
<dbReference type="SUPFAM" id="SSF52540">
    <property type="entry name" value="P-loop containing nucleoside triphosphate hydrolases"/>
    <property type="match status" value="2"/>
</dbReference>
<evidence type="ECO:0000259" key="7">
    <source>
        <dbReference type="PROSITE" id="PS51194"/>
    </source>
</evidence>
<dbReference type="GO" id="GO:0031297">
    <property type="term" value="P:replication fork processing"/>
    <property type="evidence" value="ECO:0007669"/>
    <property type="project" value="TreeGrafter"/>
</dbReference>
<evidence type="ECO:0000256" key="1">
    <source>
        <dbReference type="ARBA" id="ARBA00004123"/>
    </source>
</evidence>
<feature type="region of interest" description="Disordered" evidence="5">
    <location>
        <begin position="666"/>
        <end position="688"/>
    </location>
</feature>
<feature type="domain" description="Helicase ATP-binding" evidence="6">
    <location>
        <begin position="226"/>
        <end position="382"/>
    </location>
</feature>
<dbReference type="SMART" id="SM00490">
    <property type="entry name" value="HELICc"/>
    <property type="match status" value="1"/>
</dbReference>
<organism evidence="9 10">
    <name type="scientific">Glossina austeni</name>
    <name type="common">Savannah tsetse fly</name>
    <dbReference type="NCBI Taxonomy" id="7395"/>
    <lineage>
        <taxon>Eukaryota</taxon>
        <taxon>Metazoa</taxon>
        <taxon>Ecdysozoa</taxon>
        <taxon>Arthropoda</taxon>
        <taxon>Hexapoda</taxon>
        <taxon>Insecta</taxon>
        <taxon>Pterygota</taxon>
        <taxon>Neoptera</taxon>
        <taxon>Endopterygota</taxon>
        <taxon>Diptera</taxon>
        <taxon>Brachycera</taxon>
        <taxon>Muscomorpha</taxon>
        <taxon>Hippoboscoidea</taxon>
        <taxon>Glossinidae</taxon>
        <taxon>Glossina</taxon>
    </lineage>
</organism>
<evidence type="ECO:0000256" key="5">
    <source>
        <dbReference type="SAM" id="MobiDB-lite"/>
    </source>
</evidence>
<evidence type="ECO:0000256" key="3">
    <source>
        <dbReference type="ARBA" id="ARBA00023242"/>
    </source>
</evidence>
<evidence type="ECO:0000256" key="2">
    <source>
        <dbReference type="ARBA" id="ARBA00022801"/>
    </source>
</evidence>
<dbReference type="PROSITE" id="PS51192">
    <property type="entry name" value="HELICASE_ATP_BIND_1"/>
    <property type="match status" value="1"/>
</dbReference>
<dbReference type="STRING" id="7395.A0A1A9UPK6"/>
<dbReference type="PROSITE" id="PS51467">
    <property type="entry name" value="HARP"/>
    <property type="match status" value="1"/>
</dbReference>
<evidence type="ECO:0000259" key="8">
    <source>
        <dbReference type="PROSITE" id="PS51467"/>
    </source>
</evidence>
<dbReference type="GO" id="GO:0043596">
    <property type="term" value="C:nuclear replication fork"/>
    <property type="evidence" value="ECO:0007669"/>
    <property type="project" value="TreeGrafter"/>
</dbReference>
<evidence type="ECO:0000256" key="4">
    <source>
        <dbReference type="PROSITE-ProRule" id="PRU00800"/>
    </source>
</evidence>
<evidence type="ECO:0000313" key="10">
    <source>
        <dbReference type="Proteomes" id="UP000078200"/>
    </source>
</evidence>
<dbReference type="EnsemblMetazoa" id="GAUT011284-RA">
    <property type="protein sequence ID" value="GAUT011284-PA"/>
    <property type="gene ID" value="GAUT011284"/>
</dbReference>
<dbReference type="CDD" id="cd18793">
    <property type="entry name" value="SF2_C_SNF"/>
    <property type="match status" value="1"/>
</dbReference>
<feature type="domain" description="HARP" evidence="8">
    <location>
        <begin position="112"/>
        <end position="187"/>
    </location>
</feature>
<feature type="domain" description="Helicase C-terminal" evidence="7">
    <location>
        <begin position="493"/>
        <end position="651"/>
    </location>
</feature>
<evidence type="ECO:0000313" key="9">
    <source>
        <dbReference type="EnsemblMetazoa" id="GAUT011284-PA"/>
    </source>
</evidence>
<dbReference type="InterPro" id="IPR000330">
    <property type="entry name" value="SNF2_N"/>
</dbReference>
<evidence type="ECO:0008006" key="11">
    <source>
        <dbReference type="Google" id="ProtNLM"/>
    </source>
</evidence>
<dbReference type="InterPro" id="IPR001650">
    <property type="entry name" value="Helicase_C-like"/>
</dbReference>
<sequence length="708" mass="80060">MSNCTYEEIAEKKRIALEKLKAKKTGLAQNKTPVSARNFNNRQLIADINQSSAERVGESTLHDQENANNRGSHFISALKSSQLLVKRQHQQHVVRDNAHPYRGNKNGDAVKEQVAVTVSCNVYMISSERFEVQSSSYHAKLIEVFKSIKSRSYDAVTKNWNFALSDYRLLQERTLPLKPDVVVGSIPKAVFDTCHSSTGKADRSCLISIEPSLSEKLMPFQQDGVCFAISQHGRAMICDEMGLGKTYQAIAIASFYQEDWPLLICTTASTRDSWATHIRELLPSIPVHYIQILSSSQQYINEVKVLITSYSMMERHVSQIMERKFGFLIFDESQNLKNSKAKCTIVADRLSQQARRVILLSGTPALSRPVELYTQLHIIKRNFMSFRDFTVRYCDGKQTAFGWNAAGQSNLKELNVILKLKFMIRRTKAEVMKDMSTKIREVVTLDPAIVCSSDEVRESLNAEARNLQTCNGENRSKVLLKFYAQTAKVKTRAVCSYLKKIVKEKKKFIVFAHHRVMLDAISESFNALHVMYMRIDGSTSQQDRGYCVDQFQKNLDCQVALLSLGSCNSGITLTAADLIIFAELTWNPTILAQAESRAHRIGQPRPVICRYLMAKQTADDHIWNLLKAKQDILKKAGIFCENLQDATNAMASPKIETILHRPPSQVLDPSVESSTLNDENETPHVSKNSDAIEEFYRDDDEAFLNIPC</sequence>